<reference evidence="2" key="1">
    <citation type="journal article" date="2024" name="IScience">
        <title>Strigolactones Initiate the Formation of Haustorium-like Structures in Castilleja.</title>
        <authorList>
            <person name="Buerger M."/>
            <person name="Peterson D."/>
            <person name="Chory J."/>
        </authorList>
    </citation>
    <scope>NUCLEOTIDE SEQUENCE [LARGE SCALE GENOMIC DNA]</scope>
</reference>
<proteinExistence type="predicted"/>
<organism evidence="1 2">
    <name type="scientific">Castilleja foliolosa</name>
    <dbReference type="NCBI Taxonomy" id="1961234"/>
    <lineage>
        <taxon>Eukaryota</taxon>
        <taxon>Viridiplantae</taxon>
        <taxon>Streptophyta</taxon>
        <taxon>Embryophyta</taxon>
        <taxon>Tracheophyta</taxon>
        <taxon>Spermatophyta</taxon>
        <taxon>Magnoliopsida</taxon>
        <taxon>eudicotyledons</taxon>
        <taxon>Gunneridae</taxon>
        <taxon>Pentapetalae</taxon>
        <taxon>asterids</taxon>
        <taxon>lamiids</taxon>
        <taxon>Lamiales</taxon>
        <taxon>Orobanchaceae</taxon>
        <taxon>Pedicularideae</taxon>
        <taxon>Castillejinae</taxon>
        <taxon>Castilleja</taxon>
    </lineage>
</organism>
<name>A0ABD3DUQ7_9LAMI</name>
<accession>A0ABD3DUQ7</accession>
<comment type="caution">
    <text evidence="1">The sequence shown here is derived from an EMBL/GenBank/DDBJ whole genome shotgun (WGS) entry which is preliminary data.</text>
</comment>
<protein>
    <submittedName>
        <fullName evidence="1">Uncharacterized protein</fullName>
    </submittedName>
</protein>
<dbReference type="EMBL" id="JAVIJP010000013">
    <property type="protein sequence ID" value="KAL3645998.1"/>
    <property type="molecule type" value="Genomic_DNA"/>
</dbReference>
<gene>
    <name evidence="1" type="ORF">CASFOL_011178</name>
</gene>
<sequence>MFVFFVGGYAAGKQSSSVQESITPTIINFNIREGPLKSVLNQKINTSDSGYYVYMREIIDNKCTVILVKYFRDSPTTMPYILLTSCRAAGGMVAIYRLGINNFCIFMELLRLVIIFGDTTKL</sequence>
<keyword evidence="2" id="KW-1185">Reference proteome</keyword>
<dbReference type="AlphaFoldDB" id="A0ABD3DUQ7"/>
<dbReference type="Proteomes" id="UP001632038">
    <property type="component" value="Unassembled WGS sequence"/>
</dbReference>
<evidence type="ECO:0000313" key="2">
    <source>
        <dbReference type="Proteomes" id="UP001632038"/>
    </source>
</evidence>
<evidence type="ECO:0000313" key="1">
    <source>
        <dbReference type="EMBL" id="KAL3645998.1"/>
    </source>
</evidence>